<dbReference type="InterPro" id="IPR005674">
    <property type="entry name" value="CocE/Ser_esterase"/>
</dbReference>
<evidence type="ECO:0000313" key="3">
    <source>
        <dbReference type="EMBL" id="MFC6392122.1"/>
    </source>
</evidence>
<dbReference type="SMART" id="SM00939">
    <property type="entry name" value="PepX_C"/>
    <property type="match status" value="1"/>
</dbReference>
<accession>A0ABW1WUS0</accession>
<gene>
    <name evidence="3" type="ORF">ACFQDP_22725</name>
</gene>
<dbReference type="NCBIfam" id="TIGR00976">
    <property type="entry name" value="CocE_NonD"/>
    <property type="match status" value="1"/>
</dbReference>
<dbReference type="Gene3D" id="3.40.50.1820">
    <property type="entry name" value="alpha/beta hydrolase"/>
    <property type="match status" value="1"/>
</dbReference>
<dbReference type="RefSeq" id="WP_192284379.1">
    <property type="nucleotide sequence ID" value="NZ_JBHSTT010000094.1"/>
</dbReference>
<organism evidence="3 4">
    <name type="scientific">Methylorubrum zatmanii</name>
    <dbReference type="NCBI Taxonomy" id="29429"/>
    <lineage>
        <taxon>Bacteria</taxon>
        <taxon>Pseudomonadati</taxon>
        <taxon>Pseudomonadota</taxon>
        <taxon>Alphaproteobacteria</taxon>
        <taxon>Hyphomicrobiales</taxon>
        <taxon>Methylobacteriaceae</taxon>
        <taxon>Methylorubrum</taxon>
    </lineage>
</organism>
<dbReference type="EMBL" id="JBHSTT010000094">
    <property type="protein sequence ID" value="MFC6392122.1"/>
    <property type="molecule type" value="Genomic_DNA"/>
</dbReference>
<dbReference type="InterPro" id="IPR029058">
    <property type="entry name" value="AB_hydrolase_fold"/>
</dbReference>
<dbReference type="InterPro" id="IPR008979">
    <property type="entry name" value="Galactose-bd-like_sf"/>
</dbReference>
<keyword evidence="4" id="KW-1185">Reference proteome</keyword>
<keyword evidence="1 3" id="KW-0378">Hydrolase</keyword>
<dbReference type="InterPro" id="IPR013736">
    <property type="entry name" value="Xaa-Pro_dipept_C"/>
</dbReference>
<comment type="caution">
    <text evidence="3">The sequence shown here is derived from an EMBL/GenBank/DDBJ whole genome shotgun (WGS) entry which is preliminary data.</text>
</comment>
<dbReference type="Pfam" id="PF08530">
    <property type="entry name" value="PepX_C"/>
    <property type="match status" value="1"/>
</dbReference>
<protein>
    <submittedName>
        <fullName evidence="3">CocE/NonD family hydrolase</fullName>
    </submittedName>
</protein>
<evidence type="ECO:0000256" key="1">
    <source>
        <dbReference type="ARBA" id="ARBA00022801"/>
    </source>
</evidence>
<sequence length="548" mass="57325">MSAETLLPVAEPETARLTLPDGIGLVADLWRPAGPGRHPVLLMRQPYGRAIASTLTLAHPAWYAARGYLVVVQDVRGRGGSGGAFRLFENEATDGAATLAWAADLPGSDGRVATYGFSYQAVTQFLALAGALRAGTKRPDAIVPAMGGWDIRDDWAFTGGAFGLAGNLGWAGQMGAEVARLRGDAPAFEALAGIARGTPWNGPVAARPDGLARYAADHHYGDWIGDDPAYWDRIAPARLLAGSAPAVPGLHVGGWQDFLLDGTLGAYDAFRAGPSPQRLLVGPWTHAPWGRRVGCLDLGPEAVTPVDRATLAFLDHVLHGRGDPGAPVRLFDVGARGWIGFPAWPEPEPTALYLASDGLAATAASGRLATEPADSGEDRLVHDPWRPAPILGGAWGTPPGYQDRAALDDRADVAVYDGPILAKSLRLAGRVAAELFVETAAASHDLHATLSLVEPDGRAITLTAGHLRVADAAAPGPRRIAMRAVCCTLQPGQRLRLSLQAAAWPAFAVNPGTGHSPEAAGTMQAHIIVLALRHGAGRASRLLLPALD</sequence>
<dbReference type="InterPro" id="IPR000383">
    <property type="entry name" value="Xaa-Pro-like_dom"/>
</dbReference>
<dbReference type="SUPFAM" id="SSF53474">
    <property type="entry name" value="alpha/beta-Hydrolases"/>
    <property type="match status" value="1"/>
</dbReference>
<name>A0ABW1WUS0_9HYPH</name>
<dbReference type="SUPFAM" id="SSF49785">
    <property type="entry name" value="Galactose-binding domain-like"/>
    <property type="match status" value="1"/>
</dbReference>
<evidence type="ECO:0000259" key="2">
    <source>
        <dbReference type="SMART" id="SM00939"/>
    </source>
</evidence>
<proteinExistence type="predicted"/>
<dbReference type="Gene3D" id="2.60.120.260">
    <property type="entry name" value="Galactose-binding domain-like"/>
    <property type="match status" value="1"/>
</dbReference>
<reference evidence="4" key="1">
    <citation type="journal article" date="2019" name="Int. J. Syst. Evol. Microbiol.">
        <title>The Global Catalogue of Microorganisms (GCM) 10K type strain sequencing project: providing services to taxonomists for standard genome sequencing and annotation.</title>
        <authorList>
            <consortium name="The Broad Institute Genomics Platform"/>
            <consortium name="The Broad Institute Genome Sequencing Center for Infectious Disease"/>
            <person name="Wu L."/>
            <person name="Ma J."/>
        </authorList>
    </citation>
    <scope>NUCLEOTIDE SEQUENCE [LARGE SCALE GENOMIC DNA]</scope>
    <source>
        <strain evidence="4">CCUG 36916</strain>
    </source>
</reference>
<dbReference type="Proteomes" id="UP001596237">
    <property type="component" value="Unassembled WGS sequence"/>
</dbReference>
<dbReference type="Gene3D" id="1.10.3020.10">
    <property type="entry name" value="alpha-amino acid ester hydrolase ( Helical cap domain)"/>
    <property type="match status" value="1"/>
</dbReference>
<dbReference type="Pfam" id="PF02129">
    <property type="entry name" value="Peptidase_S15"/>
    <property type="match status" value="1"/>
</dbReference>
<evidence type="ECO:0000313" key="4">
    <source>
        <dbReference type="Proteomes" id="UP001596237"/>
    </source>
</evidence>
<dbReference type="GO" id="GO:0016787">
    <property type="term" value="F:hydrolase activity"/>
    <property type="evidence" value="ECO:0007669"/>
    <property type="project" value="UniProtKB-KW"/>
</dbReference>
<feature type="domain" description="Xaa-Pro dipeptidyl-peptidase C-terminal" evidence="2">
    <location>
        <begin position="311"/>
        <end position="543"/>
    </location>
</feature>